<accession>A0A4U1CPD3</accession>
<dbReference type="PROSITE" id="PS51257">
    <property type="entry name" value="PROKAR_LIPOPROTEIN"/>
    <property type="match status" value="1"/>
</dbReference>
<evidence type="ECO:0008006" key="3">
    <source>
        <dbReference type="Google" id="ProtNLM"/>
    </source>
</evidence>
<organism evidence="1 2">
    <name type="scientific">Pedobacter frigoris</name>
    <dbReference type="NCBI Taxonomy" id="2571272"/>
    <lineage>
        <taxon>Bacteria</taxon>
        <taxon>Pseudomonadati</taxon>
        <taxon>Bacteroidota</taxon>
        <taxon>Sphingobacteriia</taxon>
        <taxon>Sphingobacteriales</taxon>
        <taxon>Sphingobacteriaceae</taxon>
        <taxon>Pedobacter</taxon>
    </lineage>
</organism>
<dbReference type="AlphaFoldDB" id="A0A4U1CPD3"/>
<evidence type="ECO:0000313" key="2">
    <source>
        <dbReference type="Proteomes" id="UP000307244"/>
    </source>
</evidence>
<protein>
    <recommendedName>
        <fullName evidence="3">Exo-alpha-sialidase</fullName>
    </recommendedName>
</protein>
<proteinExistence type="predicted"/>
<comment type="caution">
    <text evidence="1">The sequence shown here is derived from an EMBL/GenBank/DDBJ whole genome shotgun (WGS) entry which is preliminary data.</text>
</comment>
<reference evidence="1 2" key="1">
    <citation type="submission" date="2019-04" db="EMBL/GenBank/DDBJ databases">
        <title>Pedobacter sp. RP-3-15 sp. nov., isolated from Arctic soil.</title>
        <authorList>
            <person name="Dahal R.H."/>
            <person name="Kim D.-U."/>
        </authorList>
    </citation>
    <scope>NUCLEOTIDE SEQUENCE [LARGE SCALE GENOMIC DNA]</scope>
    <source>
        <strain evidence="1 2">RP-3-15</strain>
    </source>
</reference>
<dbReference type="Proteomes" id="UP000307244">
    <property type="component" value="Unassembled WGS sequence"/>
</dbReference>
<dbReference type="OrthoDB" id="749229at2"/>
<dbReference type="RefSeq" id="WP_136834046.1">
    <property type="nucleotide sequence ID" value="NZ_SWBQ01000001.1"/>
</dbReference>
<gene>
    <name evidence="1" type="ORF">FA047_00555</name>
</gene>
<evidence type="ECO:0000313" key="1">
    <source>
        <dbReference type="EMBL" id="TKC08625.1"/>
    </source>
</evidence>
<sequence length="239" mass="26336">MKKIYLLMSFLFFLIACEKNDDSKFVEVETVFDDPDWIRLKVPAGGEIHSVAGSIDDTLLVTTLAKAYFTADGGKTWKESKNFSGTVPGLLTSKDTIFAFIASGFDPAMGRKYAGSPTSYTLNKGLTWQSYHDGARFIQTGVATSKKDLTTYRLKYSSGADTEGNGTNWVLRTTIDRIKRNGEASQFEHPVKDHQPLNLHMDSQDKLYISTGGSFSKTGVYVGASVTSPAYVYVSKTEL</sequence>
<keyword evidence="2" id="KW-1185">Reference proteome</keyword>
<name>A0A4U1CPD3_9SPHI</name>
<dbReference type="SUPFAM" id="SSF110296">
    <property type="entry name" value="Oligoxyloglucan reducing end-specific cellobiohydrolase"/>
    <property type="match status" value="1"/>
</dbReference>
<dbReference type="EMBL" id="SWBQ01000001">
    <property type="protein sequence ID" value="TKC08625.1"/>
    <property type="molecule type" value="Genomic_DNA"/>
</dbReference>